<name>A0A317F2I7_9SPHI</name>
<evidence type="ECO:0008006" key="3">
    <source>
        <dbReference type="Google" id="ProtNLM"/>
    </source>
</evidence>
<protein>
    <recommendedName>
        <fullName evidence="3">Glycosyltransferase</fullName>
    </recommendedName>
</protein>
<evidence type="ECO:0000313" key="1">
    <source>
        <dbReference type="EMBL" id="PWS31698.1"/>
    </source>
</evidence>
<proteinExistence type="predicted"/>
<dbReference type="EMBL" id="QGNY01000004">
    <property type="protein sequence ID" value="PWS31698.1"/>
    <property type="molecule type" value="Genomic_DNA"/>
</dbReference>
<dbReference type="RefSeq" id="WP_109930657.1">
    <property type="nucleotide sequence ID" value="NZ_QGNY01000004.1"/>
</dbReference>
<gene>
    <name evidence="1" type="ORF">DF947_14020</name>
</gene>
<dbReference type="AlphaFoldDB" id="A0A317F2I7"/>
<dbReference type="Gene3D" id="3.40.50.2000">
    <property type="entry name" value="Glycogen Phosphorylase B"/>
    <property type="match status" value="1"/>
</dbReference>
<dbReference type="OrthoDB" id="1406894at2"/>
<reference evidence="2" key="1">
    <citation type="submission" date="2018-05" db="EMBL/GenBank/DDBJ databases">
        <title>Pedobacter paludis sp. nov., isolated from wetland soil.</title>
        <authorList>
            <person name="Zhang Y."/>
        </authorList>
    </citation>
    <scope>NUCLEOTIDE SEQUENCE [LARGE SCALE GENOMIC DNA]</scope>
    <source>
        <strain evidence="2">R-8</strain>
    </source>
</reference>
<keyword evidence="2" id="KW-1185">Reference proteome</keyword>
<evidence type="ECO:0000313" key="2">
    <source>
        <dbReference type="Proteomes" id="UP000245391"/>
    </source>
</evidence>
<dbReference type="Proteomes" id="UP000245391">
    <property type="component" value="Unassembled WGS sequence"/>
</dbReference>
<sequence length="406" mass="46899">MKKIVLISSGQPSLNPRLVKEADALIEAGYQLTIIYQYWNEWGSKHDVELFEKKQWEIYRIGGDPTEGRLRYWFTRFQHKIGQFLYKSFNIFSDHAIGRSTPQLISKAKSIKADLYIAHNLAALPAAVLAAKKNDAKCGFDAEDFHRNEVTDNIFDLDFKLKKYIEDKYIKRLDYLSTASPLVGEAYSEIYPKQEPITILNAFPKQAKSGINRVDEHKLKLFWFSQTIGINRGIENIIKALSLINEIVIELHLLGNHSNNIKNYFLEIAKNSGFNNDLIYYYTPISANKIYDFASQFDVGLAAEMTIPKNRDICLTNKIFTYVQSGLAILASNTAAQEKIMNEFPNMGIIYDQFNIEHFANQIRHLAENRDTLKMYQNNSKNYGDRVLNWETEKIKFLTLIAKQLY</sequence>
<organism evidence="1 2">
    <name type="scientific">Pedobacter paludis</name>
    <dbReference type="NCBI Taxonomy" id="2203212"/>
    <lineage>
        <taxon>Bacteria</taxon>
        <taxon>Pseudomonadati</taxon>
        <taxon>Bacteroidota</taxon>
        <taxon>Sphingobacteriia</taxon>
        <taxon>Sphingobacteriales</taxon>
        <taxon>Sphingobacteriaceae</taxon>
        <taxon>Pedobacter</taxon>
    </lineage>
</organism>
<dbReference type="SUPFAM" id="SSF53756">
    <property type="entry name" value="UDP-Glycosyltransferase/glycogen phosphorylase"/>
    <property type="match status" value="1"/>
</dbReference>
<accession>A0A317F2I7</accession>
<comment type="caution">
    <text evidence="1">The sequence shown here is derived from an EMBL/GenBank/DDBJ whole genome shotgun (WGS) entry which is preliminary data.</text>
</comment>